<gene>
    <name evidence="1" type="ORF">L1987_14984</name>
</gene>
<reference evidence="2" key="1">
    <citation type="journal article" date="2022" name="Mol. Ecol. Resour.">
        <title>The genomes of chicory, endive, great burdock and yacon provide insights into Asteraceae palaeo-polyploidization history and plant inulin production.</title>
        <authorList>
            <person name="Fan W."/>
            <person name="Wang S."/>
            <person name="Wang H."/>
            <person name="Wang A."/>
            <person name="Jiang F."/>
            <person name="Liu H."/>
            <person name="Zhao H."/>
            <person name="Xu D."/>
            <person name="Zhang Y."/>
        </authorList>
    </citation>
    <scope>NUCLEOTIDE SEQUENCE [LARGE SCALE GENOMIC DNA]</scope>
    <source>
        <strain evidence="2">cv. Yunnan</strain>
    </source>
</reference>
<dbReference type="EMBL" id="CM042022">
    <property type="protein sequence ID" value="KAI3815321.1"/>
    <property type="molecule type" value="Genomic_DNA"/>
</dbReference>
<reference evidence="1 2" key="2">
    <citation type="journal article" date="2022" name="Mol. Ecol. Resour.">
        <title>The genomes of chicory, endive, great burdock and yacon provide insights into Asteraceae paleo-polyploidization history and plant inulin production.</title>
        <authorList>
            <person name="Fan W."/>
            <person name="Wang S."/>
            <person name="Wang H."/>
            <person name="Wang A."/>
            <person name="Jiang F."/>
            <person name="Liu H."/>
            <person name="Zhao H."/>
            <person name="Xu D."/>
            <person name="Zhang Y."/>
        </authorList>
    </citation>
    <scope>NUCLEOTIDE SEQUENCE [LARGE SCALE GENOMIC DNA]</scope>
    <source>
        <strain evidence="2">cv. Yunnan</strain>
        <tissue evidence="1">Leaves</tissue>
    </source>
</reference>
<dbReference type="Proteomes" id="UP001056120">
    <property type="component" value="Linkage Group LG05"/>
</dbReference>
<accession>A0ACB9J6H1</accession>
<organism evidence="1 2">
    <name type="scientific">Smallanthus sonchifolius</name>
    <dbReference type="NCBI Taxonomy" id="185202"/>
    <lineage>
        <taxon>Eukaryota</taxon>
        <taxon>Viridiplantae</taxon>
        <taxon>Streptophyta</taxon>
        <taxon>Embryophyta</taxon>
        <taxon>Tracheophyta</taxon>
        <taxon>Spermatophyta</taxon>
        <taxon>Magnoliopsida</taxon>
        <taxon>eudicotyledons</taxon>
        <taxon>Gunneridae</taxon>
        <taxon>Pentapetalae</taxon>
        <taxon>asterids</taxon>
        <taxon>campanulids</taxon>
        <taxon>Asterales</taxon>
        <taxon>Asteraceae</taxon>
        <taxon>Asteroideae</taxon>
        <taxon>Heliantheae alliance</taxon>
        <taxon>Millerieae</taxon>
        <taxon>Smallanthus</taxon>
    </lineage>
</organism>
<protein>
    <submittedName>
        <fullName evidence="1">Uncharacterized protein</fullName>
    </submittedName>
</protein>
<evidence type="ECO:0000313" key="1">
    <source>
        <dbReference type="EMBL" id="KAI3815321.1"/>
    </source>
</evidence>
<proteinExistence type="predicted"/>
<sequence length="213" mass="23143">MSAFLGTDAALEQLLKVDLFCVCQFSGEFNISTLCSRHIDGGMSSKVNCCFESVFWKAFLIGAVVREAASSTSESSFLSMDSVSTSERGSVSRSEWNDSSSEWEMMIGVNVGKVVSLRGRVGFIISSGSFSGLSDEAIIRTSSLFCMLPFAPGCVRVVEDLCDPFFFFGMSSLYSTLSAFDSCKHQRGSVLYLLGLALVASCATWRKLLYDLA</sequence>
<keyword evidence="2" id="KW-1185">Reference proteome</keyword>
<evidence type="ECO:0000313" key="2">
    <source>
        <dbReference type="Proteomes" id="UP001056120"/>
    </source>
</evidence>
<comment type="caution">
    <text evidence="1">The sequence shown here is derived from an EMBL/GenBank/DDBJ whole genome shotgun (WGS) entry which is preliminary data.</text>
</comment>
<name>A0ACB9J6H1_9ASTR</name>